<dbReference type="AlphaFoldDB" id="A0AAD7VIQ5"/>
<accession>A0AAD7VIQ5</accession>
<dbReference type="InterPro" id="IPR050295">
    <property type="entry name" value="Plant_2OG-oxidoreductases"/>
</dbReference>
<comment type="similarity">
    <text evidence="4">Belongs to the iron/ascorbate-dependent oxidoreductase family.</text>
</comment>
<dbReference type="InterPro" id="IPR027443">
    <property type="entry name" value="IPNS-like_sf"/>
</dbReference>
<organism evidence="6 7">
    <name type="scientific">Quillaja saponaria</name>
    <name type="common">Soap bark tree</name>
    <dbReference type="NCBI Taxonomy" id="32244"/>
    <lineage>
        <taxon>Eukaryota</taxon>
        <taxon>Viridiplantae</taxon>
        <taxon>Streptophyta</taxon>
        <taxon>Embryophyta</taxon>
        <taxon>Tracheophyta</taxon>
        <taxon>Spermatophyta</taxon>
        <taxon>Magnoliopsida</taxon>
        <taxon>eudicotyledons</taxon>
        <taxon>Gunneridae</taxon>
        <taxon>Pentapetalae</taxon>
        <taxon>rosids</taxon>
        <taxon>fabids</taxon>
        <taxon>Fabales</taxon>
        <taxon>Quillajaceae</taxon>
        <taxon>Quillaja</taxon>
    </lineage>
</organism>
<evidence type="ECO:0000256" key="1">
    <source>
        <dbReference type="ARBA" id="ARBA00022723"/>
    </source>
</evidence>
<keyword evidence="1 4" id="KW-0479">Metal-binding</keyword>
<gene>
    <name evidence="6" type="ORF">O6P43_006913</name>
</gene>
<dbReference type="GO" id="GO:0031418">
    <property type="term" value="F:L-ascorbic acid binding"/>
    <property type="evidence" value="ECO:0007669"/>
    <property type="project" value="UniProtKB-KW"/>
</dbReference>
<dbReference type="EMBL" id="JARAOO010000003">
    <property type="protein sequence ID" value="KAJ7977257.1"/>
    <property type="molecule type" value="Genomic_DNA"/>
</dbReference>
<evidence type="ECO:0000259" key="5">
    <source>
        <dbReference type="PROSITE" id="PS51471"/>
    </source>
</evidence>
<dbReference type="PRINTS" id="PR00682">
    <property type="entry name" value="IPNSYNTHASE"/>
</dbReference>
<evidence type="ECO:0000256" key="4">
    <source>
        <dbReference type="RuleBase" id="RU003682"/>
    </source>
</evidence>
<evidence type="ECO:0000313" key="6">
    <source>
        <dbReference type="EMBL" id="KAJ7977257.1"/>
    </source>
</evidence>
<dbReference type="Pfam" id="PF03171">
    <property type="entry name" value="2OG-FeII_Oxy"/>
    <property type="match status" value="1"/>
</dbReference>
<keyword evidence="7" id="KW-1185">Reference proteome</keyword>
<feature type="domain" description="Fe2OG dioxygenase" evidence="5">
    <location>
        <begin position="81"/>
        <end position="180"/>
    </location>
</feature>
<reference evidence="6" key="1">
    <citation type="journal article" date="2023" name="Science">
        <title>Elucidation of the pathway for biosynthesis of saponin adjuvants from the soapbark tree.</title>
        <authorList>
            <person name="Reed J."/>
            <person name="Orme A."/>
            <person name="El-Demerdash A."/>
            <person name="Owen C."/>
            <person name="Martin L.B.B."/>
            <person name="Misra R.C."/>
            <person name="Kikuchi S."/>
            <person name="Rejzek M."/>
            <person name="Martin A.C."/>
            <person name="Harkess A."/>
            <person name="Leebens-Mack J."/>
            <person name="Louveau T."/>
            <person name="Stephenson M.J."/>
            <person name="Osbourn A."/>
        </authorList>
    </citation>
    <scope>NUCLEOTIDE SEQUENCE</scope>
    <source>
        <strain evidence="6">S10</strain>
    </source>
</reference>
<comment type="caution">
    <text evidence="6">The sequence shown here is derived from an EMBL/GenBank/DDBJ whole genome shotgun (WGS) entry which is preliminary data.</text>
</comment>
<proteinExistence type="inferred from homology"/>
<dbReference type="GO" id="GO:0046872">
    <property type="term" value="F:metal ion binding"/>
    <property type="evidence" value="ECO:0007669"/>
    <property type="project" value="UniProtKB-KW"/>
</dbReference>
<dbReference type="SUPFAM" id="SSF51197">
    <property type="entry name" value="Clavaminate synthase-like"/>
    <property type="match status" value="1"/>
</dbReference>
<dbReference type="PANTHER" id="PTHR47991">
    <property type="entry name" value="OXOGLUTARATE/IRON-DEPENDENT DIOXYGENASE"/>
    <property type="match status" value="1"/>
</dbReference>
<dbReference type="InterPro" id="IPR005123">
    <property type="entry name" value="Oxoglu/Fe-dep_dioxygenase_dom"/>
</dbReference>
<dbReference type="Gene3D" id="2.60.120.330">
    <property type="entry name" value="B-lactam Antibiotic, Isopenicillin N Synthase, Chain"/>
    <property type="match status" value="1"/>
</dbReference>
<dbReference type="PROSITE" id="PS51471">
    <property type="entry name" value="FE2OG_OXY"/>
    <property type="match status" value="1"/>
</dbReference>
<evidence type="ECO:0000256" key="2">
    <source>
        <dbReference type="ARBA" id="ARBA00022896"/>
    </source>
</evidence>
<evidence type="ECO:0000256" key="3">
    <source>
        <dbReference type="ARBA" id="ARBA00023004"/>
    </source>
</evidence>
<dbReference type="InterPro" id="IPR044861">
    <property type="entry name" value="IPNS-like_FE2OG_OXY"/>
</dbReference>
<dbReference type="GO" id="GO:0016491">
    <property type="term" value="F:oxidoreductase activity"/>
    <property type="evidence" value="ECO:0007669"/>
    <property type="project" value="UniProtKB-KW"/>
</dbReference>
<protein>
    <submittedName>
        <fullName evidence="6">Hyoscyamine 6-dioxygenase-like</fullName>
    </submittedName>
</protein>
<evidence type="ECO:0000313" key="7">
    <source>
        <dbReference type="Proteomes" id="UP001163823"/>
    </source>
</evidence>
<keyword evidence="2" id="KW-0847">Vitamin C</keyword>
<dbReference type="KEGG" id="qsa:O6P43_006913"/>
<name>A0AAD7VIQ5_QUISA</name>
<keyword evidence="3 4" id="KW-0408">Iron</keyword>
<sequence length="238" mass="26721">MKLGITNYATEKFHLWRDFLRHPCQLPVEQWQQFWPENPTKYREIVGACSVGVKKLSSKILELIREGLGLESGFFDDEFDQPLSLLANHYPPCPNPSLVLGVSKHSDPNLITILLQDDIHGLQVFKDGKWIGVEPLPNAFVVNFGYTLQIISNGKLKSAEHRVVTNSSHARTSAGFFVSTSKDRTIEPAEALIDASNPPVYNSFKYKEILGHFLSVNGDSEVVLEPFKVQAPFKLANQ</sequence>
<keyword evidence="4" id="KW-0560">Oxidoreductase</keyword>
<dbReference type="Proteomes" id="UP001163823">
    <property type="component" value="Chromosome 3"/>
</dbReference>